<feature type="domain" description="Response regulatory" evidence="8">
    <location>
        <begin position="1"/>
        <end position="141"/>
    </location>
</feature>
<dbReference type="Gene3D" id="1.10.10.60">
    <property type="entry name" value="Homeodomain-like"/>
    <property type="match status" value="2"/>
</dbReference>
<dbReference type="PROSITE" id="PS01124">
    <property type="entry name" value="HTH_ARAC_FAMILY_2"/>
    <property type="match status" value="1"/>
</dbReference>
<evidence type="ECO:0000256" key="5">
    <source>
        <dbReference type="ARBA" id="ARBA00024867"/>
    </source>
</evidence>
<organism evidence="9 10">
    <name type="scientific">Candidatus Blautia stercorigallinarum</name>
    <dbReference type="NCBI Taxonomy" id="2838501"/>
    <lineage>
        <taxon>Bacteria</taxon>
        <taxon>Bacillati</taxon>
        <taxon>Bacillota</taxon>
        <taxon>Clostridia</taxon>
        <taxon>Lachnospirales</taxon>
        <taxon>Lachnospiraceae</taxon>
        <taxon>Blautia</taxon>
    </lineage>
</organism>
<dbReference type="Gene3D" id="3.40.50.2300">
    <property type="match status" value="1"/>
</dbReference>
<evidence type="ECO:0000256" key="2">
    <source>
        <dbReference type="ARBA" id="ARBA00023015"/>
    </source>
</evidence>
<evidence type="ECO:0000256" key="4">
    <source>
        <dbReference type="ARBA" id="ARBA00023163"/>
    </source>
</evidence>
<dbReference type="Pfam" id="PF07883">
    <property type="entry name" value="Cupin_2"/>
    <property type="match status" value="1"/>
</dbReference>
<evidence type="ECO:0000313" key="10">
    <source>
        <dbReference type="Proteomes" id="UP000886814"/>
    </source>
</evidence>
<keyword evidence="3" id="KW-0238">DNA-binding</keyword>
<dbReference type="SMART" id="SM00342">
    <property type="entry name" value="HTH_ARAC"/>
    <property type="match status" value="1"/>
</dbReference>
<dbReference type="GO" id="GO:0000160">
    <property type="term" value="P:phosphorelay signal transduction system"/>
    <property type="evidence" value="ECO:0007669"/>
    <property type="project" value="InterPro"/>
</dbReference>
<reference evidence="9" key="2">
    <citation type="submission" date="2021-04" db="EMBL/GenBank/DDBJ databases">
        <authorList>
            <person name="Gilroy R."/>
        </authorList>
    </citation>
    <scope>NUCLEOTIDE SEQUENCE</scope>
    <source>
        <strain evidence="9">CHK195-9823</strain>
    </source>
</reference>
<dbReference type="SUPFAM" id="SSF46689">
    <property type="entry name" value="Homeodomain-like"/>
    <property type="match status" value="2"/>
</dbReference>
<dbReference type="InterPro" id="IPR011006">
    <property type="entry name" value="CheY-like_superfamily"/>
</dbReference>
<evidence type="ECO:0000259" key="8">
    <source>
        <dbReference type="PROSITE" id="PS50110"/>
    </source>
</evidence>
<dbReference type="InterPro" id="IPR011051">
    <property type="entry name" value="RmlC_Cupin_sf"/>
</dbReference>
<dbReference type="PANTHER" id="PTHR43280:SF28">
    <property type="entry name" value="HTH-TYPE TRANSCRIPTIONAL ACTIVATOR RHAS"/>
    <property type="match status" value="1"/>
</dbReference>
<feature type="domain" description="HTH araC/xylS-type" evidence="7">
    <location>
        <begin position="152"/>
        <end position="250"/>
    </location>
</feature>
<accession>A0A9D1PCQ9</accession>
<sequence length="271" mass="31125">MIKQNTDWGQILWLAENREILPLQGLQVGIVSLFPGRNQARHIHYDEQVIYVVRGQARSIINGEESVLSAGDFLHWKAGVEHQVYNNGFEIIQKMKDSKVIIITAYDSFEYAQKALRLGAVDIILKPIDFQQLRQAIARAVGWNFTGNEVVDQTLAYLYEHYNDKIDLETLARQIFCSESHLARSFKKYTGMTVVSFVHKIRIEKSRHMLKEEGLSVKEAAERAGYQNLNHFYKYFKQYTGMTPAAYMKKNGSRTAIDLAEKGTENGEEKL</sequence>
<comment type="function">
    <text evidence="5">May play the central regulatory role in sporulation. It may be an element of the effector pathway responsible for the activation of sporulation genes in response to nutritional stress. Spo0A may act in concert with spo0H (a sigma factor) to control the expression of some genes that are critical to the sporulation process.</text>
</comment>
<evidence type="ECO:0000256" key="1">
    <source>
        <dbReference type="ARBA" id="ARBA00018672"/>
    </source>
</evidence>
<dbReference type="PROSITE" id="PS00041">
    <property type="entry name" value="HTH_ARAC_FAMILY_1"/>
    <property type="match status" value="1"/>
</dbReference>
<protein>
    <recommendedName>
        <fullName evidence="1">Stage 0 sporulation protein A homolog</fullName>
    </recommendedName>
</protein>
<dbReference type="PANTHER" id="PTHR43280">
    <property type="entry name" value="ARAC-FAMILY TRANSCRIPTIONAL REGULATOR"/>
    <property type="match status" value="1"/>
</dbReference>
<dbReference type="PROSITE" id="PS50110">
    <property type="entry name" value="RESPONSE_REGULATORY"/>
    <property type="match status" value="1"/>
</dbReference>
<name>A0A9D1PCQ9_9FIRM</name>
<proteinExistence type="predicted"/>
<gene>
    <name evidence="9" type="ORF">H9747_02300</name>
</gene>
<dbReference type="InterPro" id="IPR018060">
    <property type="entry name" value="HTH_AraC"/>
</dbReference>
<dbReference type="GO" id="GO:0043565">
    <property type="term" value="F:sequence-specific DNA binding"/>
    <property type="evidence" value="ECO:0007669"/>
    <property type="project" value="InterPro"/>
</dbReference>
<dbReference type="Pfam" id="PF12833">
    <property type="entry name" value="HTH_18"/>
    <property type="match status" value="1"/>
</dbReference>
<keyword evidence="2" id="KW-0805">Transcription regulation</keyword>
<dbReference type="GO" id="GO:0003700">
    <property type="term" value="F:DNA-binding transcription factor activity"/>
    <property type="evidence" value="ECO:0007669"/>
    <property type="project" value="InterPro"/>
</dbReference>
<dbReference type="InterPro" id="IPR014710">
    <property type="entry name" value="RmlC-like_jellyroll"/>
</dbReference>
<dbReference type="Proteomes" id="UP000886814">
    <property type="component" value="Unassembled WGS sequence"/>
</dbReference>
<reference evidence="9" key="1">
    <citation type="journal article" date="2021" name="PeerJ">
        <title>Extensive microbial diversity within the chicken gut microbiome revealed by metagenomics and culture.</title>
        <authorList>
            <person name="Gilroy R."/>
            <person name="Ravi A."/>
            <person name="Getino M."/>
            <person name="Pursley I."/>
            <person name="Horton D.L."/>
            <person name="Alikhan N.F."/>
            <person name="Baker D."/>
            <person name="Gharbi K."/>
            <person name="Hall N."/>
            <person name="Watson M."/>
            <person name="Adriaenssens E.M."/>
            <person name="Foster-Nyarko E."/>
            <person name="Jarju S."/>
            <person name="Secka A."/>
            <person name="Antonio M."/>
            <person name="Oren A."/>
            <person name="Chaudhuri R.R."/>
            <person name="La Ragione R."/>
            <person name="Hildebrand F."/>
            <person name="Pallen M.J."/>
        </authorList>
    </citation>
    <scope>NUCLEOTIDE SEQUENCE</scope>
    <source>
        <strain evidence="9">CHK195-9823</strain>
    </source>
</reference>
<dbReference type="InterPro" id="IPR018062">
    <property type="entry name" value="HTH_AraC-typ_CS"/>
</dbReference>
<dbReference type="AlphaFoldDB" id="A0A9D1PCQ9"/>
<evidence type="ECO:0000313" key="9">
    <source>
        <dbReference type="EMBL" id="HIV37823.1"/>
    </source>
</evidence>
<dbReference type="InterPro" id="IPR009057">
    <property type="entry name" value="Homeodomain-like_sf"/>
</dbReference>
<dbReference type="InterPro" id="IPR013096">
    <property type="entry name" value="Cupin_2"/>
</dbReference>
<dbReference type="SUPFAM" id="SSF52172">
    <property type="entry name" value="CheY-like"/>
    <property type="match status" value="1"/>
</dbReference>
<evidence type="ECO:0000256" key="6">
    <source>
        <dbReference type="PROSITE-ProRule" id="PRU00169"/>
    </source>
</evidence>
<evidence type="ECO:0000256" key="3">
    <source>
        <dbReference type="ARBA" id="ARBA00023125"/>
    </source>
</evidence>
<comment type="caution">
    <text evidence="6">Lacks conserved residue(s) required for the propagation of feature annotation.</text>
</comment>
<keyword evidence="4" id="KW-0804">Transcription</keyword>
<comment type="caution">
    <text evidence="9">The sequence shown here is derived from an EMBL/GenBank/DDBJ whole genome shotgun (WGS) entry which is preliminary data.</text>
</comment>
<dbReference type="Gene3D" id="2.60.120.10">
    <property type="entry name" value="Jelly Rolls"/>
    <property type="match status" value="1"/>
</dbReference>
<dbReference type="InterPro" id="IPR001789">
    <property type="entry name" value="Sig_transdc_resp-reg_receiver"/>
</dbReference>
<evidence type="ECO:0000259" key="7">
    <source>
        <dbReference type="PROSITE" id="PS01124"/>
    </source>
</evidence>
<dbReference type="EMBL" id="DXIQ01000011">
    <property type="protein sequence ID" value="HIV37823.1"/>
    <property type="molecule type" value="Genomic_DNA"/>
</dbReference>
<dbReference type="SUPFAM" id="SSF51182">
    <property type="entry name" value="RmlC-like cupins"/>
    <property type="match status" value="1"/>
</dbReference>